<evidence type="ECO:0000256" key="7">
    <source>
        <dbReference type="SAM" id="MobiDB-lite"/>
    </source>
</evidence>
<comment type="subcellular location">
    <subcellularLocation>
        <location evidence="1">Nucleus</location>
    </subcellularLocation>
</comment>
<evidence type="ECO:0000313" key="10">
    <source>
        <dbReference type="Proteomes" id="UP001341281"/>
    </source>
</evidence>
<keyword evidence="5" id="KW-0539">Nucleus</keyword>
<evidence type="ECO:0000256" key="4">
    <source>
        <dbReference type="ARBA" id="ARBA00023163"/>
    </source>
</evidence>
<dbReference type="InterPro" id="IPR016656">
    <property type="entry name" value="TFIIE-bsu"/>
</dbReference>
<protein>
    <recommendedName>
        <fullName evidence="8">TFIIE beta domain-containing protein</fullName>
    </recommendedName>
</protein>
<evidence type="ECO:0000256" key="1">
    <source>
        <dbReference type="ARBA" id="ARBA00004123"/>
    </source>
</evidence>
<dbReference type="AlphaFoldDB" id="A0AAQ3PYF7"/>
<evidence type="ECO:0000313" key="9">
    <source>
        <dbReference type="EMBL" id="WVZ55671.1"/>
    </source>
</evidence>
<evidence type="ECO:0000259" key="8">
    <source>
        <dbReference type="PROSITE" id="PS51351"/>
    </source>
</evidence>
<keyword evidence="4" id="KW-0804">Transcription</keyword>
<feature type="domain" description="TFIIE beta" evidence="8">
    <location>
        <begin position="121"/>
        <end position="196"/>
    </location>
</feature>
<keyword evidence="3" id="KW-0238">DNA-binding</keyword>
<sequence>MGLNSTADPKPKGTLSTERARASGSGTRSPSPANPNHLDEVAAAPSTGTRPSVEDTMALNERLNKFKQQQERCQTTLSSIAATQAISKLKLGPGPWNLPENATLAPGKALHPDKFSKDTERLQKINSIRKSAVGAQIKLVIELLYKTRQAFTPEQINQETYVDLYGNKAVSDSLRNNPKVLFDGRHFSYKPKHVLTGRDQLLDLIRKCSNGLAVEDVKDSYPSVLEDLQALKASGDIWWLSGTDSQEDMVYFNNPRWRITVDDDLKQLFREIELPRDMLDIEKELKKSGEKPLTDTAKRRALAQMTGAVPPKPKGKKKQRRLTSRSRGITNHHLPELFDA</sequence>
<dbReference type="PANTHER" id="PTHR12716">
    <property type="entry name" value="TRANSCRIPTION INITIATION FACTOR IIE, BETA SUBUNIT"/>
    <property type="match status" value="1"/>
</dbReference>
<dbReference type="EMBL" id="CP144746">
    <property type="protein sequence ID" value="WVZ55671.1"/>
    <property type="molecule type" value="Genomic_DNA"/>
</dbReference>
<name>A0AAQ3PYF7_PASNO</name>
<evidence type="ECO:0000256" key="5">
    <source>
        <dbReference type="ARBA" id="ARBA00023242"/>
    </source>
</evidence>
<dbReference type="InterPro" id="IPR040501">
    <property type="entry name" value="TFA2_Winged_2"/>
</dbReference>
<reference evidence="9 10" key="1">
    <citation type="submission" date="2024-02" db="EMBL/GenBank/DDBJ databases">
        <title>High-quality chromosome-scale genome assembly of Pensacola bahiagrass (Paspalum notatum Flugge var. saurae).</title>
        <authorList>
            <person name="Vega J.M."/>
            <person name="Podio M."/>
            <person name="Orjuela J."/>
            <person name="Siena L.A."/>
            <person name="Pessino S.C."/>
            <person name="Combes M.C."/>
            <person name="Mariac C."/>
            <person name="Albertini E."/>
            <person name="Pupilli F."/>
            <person name="Ortiz J.P.A."/>
            <person name="Leblanc O."/>
        </authorList>
    </citation>
    <scope>NUCLEOTIDE SEQUENCE [LARGE SCALE GENOMIC DNA]</scope>
    <source>
        <strain evidence="9">R1</strain>
        <tissue evidence="9">Leaf</tissue>
    </source>
</reference>
<evidence type="ECO:0000256" key="6">
    <source>
        <dbReference type="ARBA" id="ARBA00025581"/>
    </source>
</evidence>
<dbReference type="InterPro" id="IPR003166">
    <property type="entry name" value="TFIIE_bsu_DNA-bd"/>
</dbReference>
<dbReference type="PROSITE" id="PS51351">
    <property type="entry name" value="TFIIE_BETA_C"/>
    <property type="match status" value="1"/>
</dbReference>
<dbReference type="GO" id="GO:0003677">
    <property type="term" value="F:DNA binding"/>
    <property type="evidence" value="ECO:0007669"/>
    <property type="project" value="UniProtKB-KW"/>
</dbReference>
<feature type="compositionally biased region" description="Basic residues" evidence="7">
    <location>
        <begin position="313"/>
        <end position="324"/>
    </location>
</feature>
<dbReference type="GO" id="GO:0001097">
    <property type="term" value="F:TFIIH-class transcription factor complex binding"/>
    <property type="evidence" value="ECO:0007669"/>
    <property type="project" value="TreeGrafter"/>
</dbReference>
<keyword evidence="2" id="KW-0805">Transcription regulation</keyword>
<comment type="function">
    <text evidence="6">Recruits TFIIH to the initiation complex and stimulates the RNA polymerase II C-terminal domain kinase and DNA-dependent ATPase activities of TFIIH. Both TFIIH and TFIIE are required for promoter clearance by RNA polymerase.</text>
</comment>
<dbReference type="Proteomes" id="UP001341281">
    <property type="component" value="Chromosome 02"/>
</dbReference>
<feature type="region of interest" description="Disordered" evidence="7">
    <location>
        <begin position="290"/>
        <end position="329"/>
    </location>
</feature>
<feature type="region of interest" description="Disordered" evidence="7">
    <location>
        <begin position="1"/>
        <end position="52"/>
    </location>
</feature>
<dbReference type="GO" id="GO:0005673">
    <property type="term" value="C:transcription factor TFIIE complex"/>
    <property type="evidence" value="ECO:0007669"/>
    <property type="project" value="InterPro"/>
</dbReference>
<evidence type="ECO:0000256" key="3">
    <source>
        <dbReference type="ARBA" id="ARBA00023125"/>
    </source>
</evidence>
<proteinExistence type="predicted"/>
<keyword evidence="10" id="KW-1185">Reference proteome</keyword>
<dbReference type="GO" id="GO:0006367">
    <property type="term" value="P:transcription initiation at RNA polymerase II promoter"/>
    <property type="evidence" value="ECO:0007669"/>
    <property type="project" value="InterPro"/>
</dbReference>
<gene>
    <name evidence="9" type="ORF">U9M48_006303</name>
</gene>
<evidence type="ECO:0000256" key="2">
    <source>
        <dbReference type="ARBA" id="ARBA00023015"/>
    </source>
</evidence>
<dbReference type="Pfam" id="PF18121">
    <property type="entry name" value="TFA2_Winged_2"/>
    <property type="match status" value="1"/>
</dbReference>
<organism evidence="9 10">
    <name type="scientific">Paspalum notatum var. saurae</name>
    <dbReference type="NCBI Taxonomy" id="547442"/>
    <lineage>
        <taxon>Eukaryota</taxon>
        <taxon>Viridiplantae</taxon>
        <taxon>Streptophyta</taxon>
        <taxon>Embryophyta</taxon>
        <taxon>Tracheophyta</taxon>
        <taxon>Spermatophyta</taxon>
        <taxon>Magnoliopsida</taxon>
        <taxon>Liliopsida</taxon>
        <taxon>Poales</taxon>
        <taxon>Poaceae</taxon>
        <taxon>PACMAD clade</taxon>
        <taxon>Panicoideae</taxon>
        <taxon>Andropogonodae</taxon>
        <taxon>Paspaleae</taxon>
        <taxon>Paspalinae</taxon>
        <taxon>Paspalum</taxon>
    </lineage>
</organism>
<dbReference type="PANTHER" id="PTHR12716:SF8">
    <property type="entry name" value="TRANSCRIPTION INITIATION FACTOR IIE SUBUNIT BETA"/>
    <property type="match status" value="1"/>
</dbReference>
<accession>A0AAQ3PYF7</accession>